<keyword evidence="3" id="KW-1185">Reference proteome</keyword>
<proteinExistence type="predicted"/>
<evidence type="ECO:0000256" key="1">
    <source>
        <dbReference type="SAM" id="MobiDB-lite"/>
    </source>
</evidence>
<feature type="region of interest" description="Disordered" evidence="1">
    <location>
        <begin position="1"/>
        <end position="26"/>
    </location>
</feature>
<gene>
    <name evidence="2" type="ORF">B0F88_10839</name>
</gene>
<comment type="caution">
    <text evidence="2">The sequence shown here is derived from an EMBL/GenBank/DDBJ whole genome shotgun (WGS) entry which is preliminary data.</text>
</comment>
<accession>A0A2S6GZM3</accession>
<protein>
    <submittedName>
        <fullName evidence="2">Uncharacterized protein</fullName>
    </submittedName>
</protein>
<dbReference type="AlphaFoldDB" id="A0A2S6GZM3"/>
<evidence type="ECO:0000313" key="2">
    <source>
        <dbReference type="EMBL" id="PPK70684.1"/>
    </source>
</evidence>
<feature type="compositionally biased region" description="Low complexity" evidence="1">
    <location>
        <begin position="1"/>
        <end position="22"/>
    </location>
</feature>
<dbReference type="Proteomes" id="UP000238071">
    <property type="component" value="Unassembled WGS sequence"/>
</dbReference>
<name>A0A2S6GZM3_9GAMM</name>
<sequence length="245" mass="27523">MSNLNVSNAATASTVTSASNTAMNGQQKVTTDFQSTLEKAMQAENTAQTSSDLKMRMKDGKVVELKNYRRLNFEPVTVESVQKKLGLSQEEAEAEFARMAAEHKKLWAEHDKLEKEHAKAAEEASSPEGQKKYLMSKEVEAVARDATGNIVAKLYKDGSFFCSNRLAGVVSEFLDGRSHAQAMQKIAKQPNVVVTHYKSKVTDFDLLPEQIANDRKQYLLYPEFYREHRASIEEVMALRERILAL</sequence>
<organism evidence="2 3">
    <name type="scientific">Methylobacter tundripaludum</name>
    <dbReference type="NCBI Taxonomy" id="173365"/>
    <lineage>
        <taxon>Bacteria</taxon>
        <taxon>Pseudomonadati</taxon>
        <taxon>Pseudomonadota</taxon>
        <taxon>Gammaproteobacteria</taxon>
        <taxon>Methylococcales</taxon>
        <taxon>Methylococcaceae</taxon>
        <taxon>Methylobacter</taxon>
    </lineage>
</organism>
<reference evidence="2 3" key="1">
    <citation type="submission" date="2018-02" db="EMBL/GenBank/DDBJ databases">
        <title>Subsurface microbial communities from deep shales in Ohio and West Virginia, USA.</title>
        <authorList>
            <person name="Wrighton K."/>
        </authorList>
    </citation>
    <scope>NUCLEOTIDE SEQUENCE [LARGE SCALE GENOMIC DNA]</scope>
    <source>
        <strain evidence="2 3">OWC-G53F</strain>
    </source>
</reference>
<dbReference type="EMBL" id="PTIY01000008">
    <property type="protein sequence ID" value="PPK70684.1"/>
    <property type="molecule type" value="Genomic_DNA"/>
</dbReference>
<evidence type="ECO:0000313" key="3">
    <source>
        <dbReference type="Proteomes" id="UP000238071"/>
    </source>
</evidence>
<dbReference type="RefSeq" id="WP_146083345.1">
    <property type="nucleotide sequence ID" value="NZ_PTIY01000008.1"/>
</dbReference>